<gene>
    <name evidence="2" type="ORF">A2672_01805</name>
</gene>
<dbReference type="Gene3D" id="3.90.320.10">
    <property type="match status" value="1"/>
</dbReference>
<dbReference type="AlphaFoldDB" id="A0A1G2QYX9"/>
<accession>A0A1G2QYX9</accession>
<dbReference type="STRING" id="1802448.A2672_01805"/>
<name>A0A1G2QYX9_9BACT</name>
<dbReference type="InterPro" id="IPR038726">
    <property type="entry name" value="PDDEXK_AddAB-type"/>
</dbReference>
<reference evidence="2 3" key="1">
    <citation type="journal article" date="2016" name="Nat. Commun.">
        <title>Thousands of microbial genomes shed light on interconnected biogeochemical processes in an aquifer system.</title>
        <authorList>
            <person name="Anantharaman K."/>
            <person name="Brown C.T."/>
            <person name="Hug L.A."/>
            <person name="Sharon I."/>
            <person name="Castelle C.J."/>
            <person name="Probst A.J."/>
            <person name="Thomas B.C."/>
            <person name="Singh A."/>
            <person name="Wilkins M.J."/>
            <person name="Karaoz U."/>
            <person name="Brodie E.L."/>
            <person name="Williams K.H."/>
            <person name="Hubbard S.S."/>
            <person name="Banfield J.F."/>
        </authorList>
    </citation>
    <scope>NUCLEOTIDE SEQUENCE [LARGE SCALE GENOMIC DNA]</scope>
</reference>
<evidence type="ECO:0000313" key="3">
    <source>
        <dbReference type="Proteomes" id="UP000178065"/>
    </source>
</evidence>
<dbReference type="InterPro" id="IPR011604">
    <property type="entry name" value="PDDEXK-like_dom_sf"/>
</dbReference>
<protein>
    <recommendedName>
        <fullName evidence="1">PD-(D/E)XK endonuclease-like domain-containing protein</fullName>
    </recommendedName>
</protein>
<dbReference type="EMBL" id="MHTT01000015">
    <property type="protein sequence ID" value="OHA65202.1"/>
    <property type="molecule type" value="Genomic_DNA"/>
</dbReference>
<comment type="caution">
    <text evidence="2">The sequence shown here is derived from an EMBL/GenBank/DDBJ whole genome shotgun (WGS) entry which is preliminary data.</text>
</comment>
<evidence type="ECO:0000313" key="2">
    <source>
        <dbReference type="EMBL" id="OHA65202.1"/>
    </source>
</evidence>
<sequence>MSIDYFKHKYGYETEGVWMPRVTAITALVSRPFFVGSFRSADWGTAVHSAIENVLKGNKDAREERIAPSLQAFEQWRKEWQVSIADPGADIECRVYDFENGYAGTIDMVAQVSGRRGIVDVKTGNGIREEHSLQTAAYLNAYNKGATKKLQAGSRWILRIDQYEECRGCYARKSEKSGRERVQGGNDSCNHQWGPATGEAEFLELEGYEEDLEAFLAAKEVWEWYHRAFLRKVANYPQNITQKVLL</sequence>
<organism evidence="2 3">
    <name type="scientific">Candidatus Wildermuthbacteria bacterium RIFCSPHIGHO2_01_FULL_49_22b</name>
    <dbReference type="NCBI Taxonomy" id="1802448"/>
    <lineage>
        <taxon>Bacteria</taxon>
        <taxon>Candidatus Wildermuthiibacteriota</taxon>
    </lineage>
</organism>
<dbReference type="Pfam" id="PF12705">
    <property type="entry name" value="PDDEXK_1"/>
    <property type="match status" value="1"/>
</dbReference>
<evidence type="ECO:0000259" key="1">
    <source>
        <dbReference type="Pfam" id="PF12705"/>
    </source>
</evidence>
<dbReference type="Proteomes" id="UP000178065">
    <property type="component" value="Unassembled WGS sequence"/>
</dbReference>
<feature type="domain" description="PD-(D/E)XK endonuclease-like" evidence="1">
    <location>
        <begin position="39"/>
        <end position="165"/>
    </location>
</feature>
<proteinExistence type="predicted"/>